<dbReference type="InterPro" id="IPR003033">
    <property type="entry name" value="SCP2_sterol-bd_dom"/>
</dbReference>
<accession>A0ABT7MIE5</accession>
<evidence type="ECO:0000259" key="1">
    <source>
        <dbReference type="Pfam" id="PF02036"/>
    </source>
</evidence>
<gene>
    <name evidence="2" type="ORF">QRT03_31080</name>
</gene>
<name>A0ABT7MIE5_9PSEU</name>
<proteinExistence type="predicted"/>
<dbReference type="Gene3D" id="3.30.1050.10">
    <property type="entry name" value="SCP2 sterol-binding domain"/>
    <property type="match status" value="1"/>
</dbReference>
<dbReference type="InterPro" id="IPR036527">
    <property type="entry name" value="SCP2_sterol-bd_dom_sf"/>
</dbReference>
<dbReference type="EMBL" id="JASVWF010000011">
    <property type="protein sequence ID" value="MDL5160447.1"/>
    <property type="molecule type" value="Genomic_DNA"/>
</dbReference>
<sequence length="136" mass="14722">MGVFADEAEVYEYLGGIFEVATKKDGLADKLAASGVVLRVYYTDPEAVVTVDMESRSVETGSASTATPTVELHMTADTGNRFWLGKVNLAMAMAKGTVRAKGPVPKLLKLIPTAKELFPEYRAMVAERGRHDLLEA</sequence>
<dbReference type="SUPFAM" id="SSF55718">
    <property type="entry name" value="SCP-like"/>
    <property type="match status" value="1"/>
</dbReference>
<comment type="caution">
    <text evidence="2">The sequence shown here is derived from an EMBL/GenBank/DDBJ whole genome shotgun (WGS) entry which is preliminary data.</text>
</comment>
<organism evidence="2 3">
    <name type="scientific">Actinomycetospora termitidis</name>
    <dbReference type="NCBI Taxonomy" id="3053470"/>
    <lineage>
        <taxon>Bacteria</taxon>
        <taxon>Bacillati</taxon>
        <taxon>Actinomycetota</taxon>
        <taxon>Actinomycetes</taxon>
        <taxon>Pseudonocardiales</taxon>
        <taxon>Pseudonocardiaceae</taxon>
        <taxon>Actinomycetospora</taxon>
    </lineage>
</organism>
<dbReference type="Proteomes" id="UP001231924">
    <property type="component" value="Unassembled WGS sequence"/>
</dbReference>
<dbReference type="Pfam" id="PF02036">
    <property type="entry name" value="SCP2"/>
    <property type="match status" value="1"/>
</dbReference>
<dbReference type="RefSeq" id="WP_230760749.1">
    <property type="nucleotide sequence ID" value="NZ_JASVWF010000011.1"/>
</dbReference>
<feature type="domain" description="SCP2" evidence="1">
    <location>
        <begin position="26"/>
        <end position="113"/>
    </location>
</feature>
<keyword evidence="3" id="KW-1185">Reference proteome</keyword>
<protein>
    <submittedName>
        <fullName evidence="2">SCP2 sterol-binding domain-containing protein</fullName>
    </submittedName>
</protein>
<evidence type="ECO:0000313" key="2">
    <source>
        <dbReference type="EMBL" id="MDL5160447.1"/>
    </source>
</evidence>
<evidence type="ECO:0000313" key="3">
    <source>
        <dbReference type="Proteomes" id="UP001231924"/>
    </source>
</evidence>
<reference evidence="2 3" key="1">
    <citation type="submission" date="2023-06" db="EMBL/GenBank/DDBJ databases">
        <title>Actinomycetospora Odt1-22.</title>
        <authorList>
            <person name="Supong K."/>
        </authorList>
    </citation>
    <scope>NUCLEOTIDE SEQUENCE [LARGE SCALE GENOMIC DNA]</scope>
    <source>
        <strain evidence="2 3">Odt1-22</strain>
    </source>
</reference>